<dbReference type="GO" id="GO:0008081">
    <property type="term" value="F:phosphoric diester hydrolase activity"/>
    <property type="evidence" value="ECO:0007669"/>
    <property type="project" value="UniProtKB-ARBA"/>
</dbReference>
<feature type="chain" id="PRO_5042845725" evidence="2">
    <location>
        <begin position="32"/>
        <end position="726"/>
    </location>
</feature>
<dbReference type="Gene3D" id="1.10.3210.10">
    <property type="entry name" value="Hypothetical protein af1432"/>
    <property type="match status" value="1"/>
</dbReference>
<dbReference type="InterPro" id="IPR037522">
    <property type="entry name" value="HD_GYP_dom"/>
</dbReference>
<dbReference type="PANTHER" id="PTHR45228:SF8">
    <property type="entry name" value="TWO-COMPONENT RESPONSE REGULATOR-RELATED"/>
    <property type="match status" value="1"/>
</dbReference>
<evidence type="ECO:0000256" key="2">
    <source>
        <dbReference type="SAM" id="SignalP"/>
    </source>
</evidence>
<feature type="signal peptide" evidence="2">
    <location>
        <begin position="1"/>
        <end position="31"/>
    </location>
</feature>
<sequence length="726" mass="83856">MVNMRRRTLRITSLFWILILAALVWARAAFAQPAAETHAIPVWIYDADSFEFWRSPQGELQGFYPELVRAINEKYGTRLELTPVSGPEIGQRFNRDIYGVYAGVLRTEARARTKILSSQLFNNEVVAASPSMSVNTVEELANARVLFRQNDATLESVQKRYPELKFRSLYLVASSEEAFRLLSEHKADFYINDASEMENTQRYYLISRPFPELRIPVVLAFSPELKDLREKVNAFLGEWYRSGEMYKALEESKRHYLLSRISISKEERAWLTNNRLQIWLPKNENFAPVVWKDDRGYQGTAINMIKDMRDLLGMEVDVHFIDHYADALRQQRWPVRLVNVAETTDPEHAAGRIGPDVAWHNVYYNRIKQPFLWDEESIRSQRVGVLEGSFAARYLQNRFGSDVVIVTRHSVNGLIDAMENNKVDFILGDLSSLESTLRGNELFRGVLKVAGVTRSEFIVGPWVQPDHPLYHLLTQVNRLSSFRTQLERHEVHEFFPALTKNTLKIISVILFVTVLFSIGMLFMMRRHIKESRLVNRNIVQALEKVNRAHDDETGSHIQRVAKYCGMMARELNLSRKMMTEIEHFASLHDVGKIAVPDRILRKQGPLTEQEFSEMKLHTTKGYMIIQGLGLGPVAENIIHFHHEKWDGSGYPEGLRGENIPLEARILALADVYDALRQKRVYKPGFSHEQACEVIFEGAGKHFDPQLIALFRQHHLKFRMIFDSLAD</sequence>
<keyword evidence="2" id="KW-0732">Signal</keyword>
<name>A0AAP4FS45_9ENTR</name>
<keyword evidence="5" id="KW-1185">Reference proteome</keyword>
<accession>A0AAP4FS45</accession>
<dbReference type="InterPro" id="IPR052020">
    <property type="entry name" value="Cyclic_di-GMP/3'3'-cGAMP_PDE"/>
</dbReference>
<evidence type="ECO:0000256" key="1">
    <source>
        <dbReference type="SAM" id="Phobius"/>
    </source>
</evidence>
<dbReference type="EMBL" id="JASSOM010000048">
    <property type="protein sequence ID" value="MDK9363378.1"/>
    <property type="molecule type" value="Genomic_DNA"/>
</dbReference>
<dbReference type="Gene3D" id="3.40.190.10">
    <property type="entry name" value="Periplasmic binding protein-like II"/>
    <property type="match status" value="4"/>
</dbReference>
<feature type="transmembrane region" description="Helical" evidence="1">
    <location>
        <begin position="505"/>
        <end position="523"/>
    </location>
</feature>
<organism evidence="4 5">
    <name type="scientific">Lelliottia wanjuensis</name>
    <dbReference type="NCBI Taxonomy" id="3050585"/>
    <lineage>
        <taxon>Bacteria</taxon>
        <taxon>Pseudomonadati</taxon>
        <taxon>Pseudomonadota</taxon>
        <taxon>Gammaproteobacteria</taxon>
        <taxon>Enterobacterales</taxon>
        <taxon>Enterobacteriaceae</taxon>
        <taxon>Lelliottia</taxon>
    </lineage>
</organism>
<protein>
    <submittedName>
        <fullName evidence="4">Transporter substrate-binding domain-containing protein</fullName>
    </submittedName>
</protein>
<dbReference type="RefSeq" id="WP_285157139.1">
    <property type="nucleotide sequence ID" value="NZ_JASSOM010000048.1"/>
</dbReference>
<keyword evidence="1" id="KW-0472">Membrane</keyword>
<dbReference type="Proteomes" id="UP001223214">
    <property type="component" value="Unassembled WGS sequence"/>
</dbReference>
<proteinExistence type="predicted"/>
<evidence type="ECO:0000313" key="5">
    <source>
        <dbReference type="Proteomes" id="UP001223214"/>
    </source>
</evidence>
<evidence type="ECO:0000259" key="3">
    <source>
        <dbReference type="PROSITE" id="PS51832"/>
    </source>
</evidence>
<dbReference type="InterPro" id="IPR001638">
    <property type="entry name" value="Solute-binding_3/MltF_N"/>
</dbReference>
<dbReference type="PANTHER" id="PTHR45228">
    <property type="entry name" value="CYCLIC DI-GMP PHOSPHODIESTERASE TM_0186-RELATED"/>
    <property type="match status" value="1"/>
</dbReference>
<dbReference type="Pfam" id="PF00497">
    <property type="entry name" value="SBP_bac_3"/>
    <property type="match status" value="1"/>
</dbReference>
<keyword evidence="1" id="KW-1133">Transmembrane helix</keyword>
<dbReference type="SMART" id="SM00062">
    <property type="entry name" value="PBPb"/>
    <property type="match status" value="1"/>
</dbReference>
<reference evidence="4 5" key="1">
    <citation type="submission" date="2023-06" db="EMBL/GenBank/DDBJ databases">
        <title>Identification and characterization of antibiotic-resistant Gram-negative bacteria.</title>
        <authorList>
            <person name="Cho G.-S."/>
            <person name="Lee J."/>
            <person name="Tai E."/>
            <person name="Jeong S."/>
            <person name="Kim I."/>
            <person name="Kim B.-E."/>
            <person name="Jeong M.-I."/>
            <person name="Oh K.-K."/>
            <person name="Franz C.M.A.P."/>
        </authorList>
    </citation>
    <scope>NUCLEOTIDE SEQUENCE [LARGE SCALE GENOMIC DNA]</scope>
    <source>
        <strain evidence="4 5">V106_12</strain>
    </source>
</reference>
<dbReference type="SMART" id="SM00471">
    <property type="entry name" value="HDc"/>
    <property type="match status" value="1"/>
</dbReference>
<dbReference type="AlphaFoldDB" id="A0AAP4FS45"/>
<dbReference type="Pfam" id="PF13487">
    <property type="entry name" value="HD_5"/>
    <property type="match status" value="1"/>
</dbReference>
<keyword evidence="1" id="KW-0812">Transmembrane</keyword>
<comment type="caution">
    <text evidence="4">The sequence shown here is derived from an EMBL/GenBank/DDBJ whole genome shotgun (WGS) entry which is preliminary data.</text>
</comment>
<evidence type="ECO:0000313" key="4">
    <source>
        <dbReference type="EMBL" id="MDK9363378.1"/>
    </source>
</evidence>
<dbReference type="SUPFAM" id="SSF109604">
    <property type="entry name" value="HD-domain/PDEase-like"/>
    <property type="match status" value="1"/>
</dbReference>
<feature type="domain" description="HD-GYP" evidence="3">
    <location>
        <begin position="531"/>
        <end position="726"/>
    </location>
</feature>
<gene>
    <name evidence="4" type="ORF">QQF32_09270</name>
</gene>
<dbReference type="SUPFAM" id="SSF53850">
    <property type="entry name" value="Periplasmic binding protein-like II"/>
    <property type="match status" value="2"/>
</dbReference>
<dbReference type="InterPro" id="IPR003607">
    <property type="entry name" value="HD/PDEase_dom"/>
</dbReference>
<dbReference type="PROSITE" id="PS51832">
    <property type="entry name" value="HD_GYP"/>
    <property type="match status" value="1"/>
</dbReference>
<dbReference type="CDD" id="cd00077">
    <property type="entry name" value="HDc"/>
    <property type="match status" value="1"/>
</dbReference>